<dbReference type="AlphaFoldDB" id="A0A6A0B5E1"/>
<keyword evidence="1" id="KW-0328">Glycosyltransferase</keyword>
<dbReference type="GO" id="GO:0008194">
    <property type="term" value="F:UDP-glycosyltransferase activity"/>
    <property type="evidence" value="ECO:0007669"/>
    <property type="project" value="InterPro"/>
</dbReference>
<dbReference type="Pfam" id="PF00201">
    <property type="entry name" value="UDPGT"/>
    <property type="match status" value="1"/>
</dbReference>
<evidence type="ECO:0000256" key="1">
    <source>
        <dbReference type="ARBA" id="ARBA00022676"/>
    </source>
</evidence>
<dbReference type="RefSeq" id="WP_173267522.1">
    <property type="nucleotide sequence ID" value="NZ_BLLG01000032.1"/>
</dbReference>
<dbReference type="EMBL" id="BLLG01000032">
    <property type="protein sequence ID" value="GFH39484.1"/>
    <property type="molecule type" value="Genomic_DNA"/>
</dbReference>
<evidence type="ECO:0000313" key="4">
    <source>
        <dbReference type="Proteomes" id="UP000484988"/>
    </source>
</evidence>
<dbReference type="Proteomes" id="UP000484988">
    <property type="component" value="Unassembled WGS sequence"/>
</dbReference>
<dbReference type="PANTHER" id="PTHR48043">
    <property type="entry name" value="EG:EG0003.4 PROTEIN-RELATED"/>
    <property type="match status" value="1"/>
</dbReference>
<gene>
    <name evidence="3" type="ORF">SCWH03_57520</name>
</gene>
<dbReference type="InterPro" id="IPR050271">
    <property type="entry name" value="UDP-glycosyltransferase"/>
</dbReference>
<protein>
    <submittedName>
        <fullName evidence="3">Glycosyltransferase family 1 protein</fullName>
    </submittedName>
</protein>
<reference evidence="3 4" key="1">
    <citation type="submission" date="2020-02" db="EMBL/GenBank/DDBJ databases">
        <title>Whole Genome Shotgun Sequence of Streptomyces sp. strain CWH03.</title>
        <authorList>
            <person name="Dohra H."/>
            <person name="Kodani S."/>
            <person name="Yamamura H."/>
        </authorList>
    </citation>
    <scope>NUCLEOTIDE SEQUENCE [LARGE SCALE GENOMIC DNA]</scope>
    <source>
        <strain evidence="3 4">CWH03</strain>
    </source>
</reference>
<name>A0A6A0B5E1_9ACTN</name>
<keyword evidence="4" id="KW-1185">Reference proteome</keyword>
<evidence type="ECO:0000256" key="2">
    <source>
        <dbReference type="ARBA" id="ARBA00022679"/>
    </source>
</evidence>
<dbReference type="SUPFAM" id="SSF53756">
    <property type="entry name" value="UDP-Glycosyltransferase/glycogen phosphorylase"/>
    <property type="match status" value="1"/>
</dbReference>
<dbReference type="Gene3D" id="3.40.50.2000">
    <property type="entry name" value="Glycogen Phosphorylase B"/>
    <property type="match status" value="2"/>
</dbReference>
<proteinExistence type="predicted"/>
<dbReference type="CDD" id="cd03784">
    <property type="entry name" value="GT1_Gtf-like"/>
    <property type="match status" value="1"/>
</dbReference>
<dbReference type="PANTHER" id="PTHR48043:SF145">
    <property type="entry name" value="FI06409P-RELATED"/>
    <property type="match status" value="1"/>
</dbReference>
<organism evidence="3 4">
    <name type="scientific">Streptomyces pacificus</name>
    <dbReference type="NCBI Taxonomy" id="2705029"/>
    <lineage>
        <taxon>Bacteria</taxon>
        <taxon>Bacillati</taxon>
        <taxon>Actinomycetota</taxon>
        <taxon>Actinomycetes</taxon>
        <taxon>Kitasatosporales</taxon>
        <taxon>Streptomycetaceae</taxon>
        <taxon>Streptomyces</taxon>
    </lineage>
</organism>
<evidence type="ECO:0000313" key="3">
    <source>
        <dbReference type="EMBL" id="GFH39484.1"/>
    </source>
</evidence>
<dbReference type="InterPro" id="IPR002213">
    <property type="entry name" value="UDP_glucos_trans"/>
</dbReference>
<keyword evidence="2 3" id="KW-0808">Transferase</keyword>
<sequence length="460" mass="50930">MSQRPILFVSLPESGLLNPMLVLVEEMSRRGVADLWFAADDKAREDVAATAVGSPVEFFPLGEVVSEMSSVTWDDTTYAEVTQRSRFKARRAVIEQTDRPALRAPKYRRLEEAVEKIRPALMVVESMCQFGWELAITKGIPFVLSDPFVPSNLLTSAVPIGPSYTPKGFPVPHSGLPADMSLAQRWQNRLFQWRTLAMAFGSFHKERNAADARVRAELGIAPEADGQFCRVERSELVLCYSIPEMDYSFGLPPHMRTVGALVPPLPQCPPGELSAWLDAQESVVYMGFGTITRLTGGQVRAFVEVARRLEGRHAVLWKLPRDQQAHLPAELPGNLRVETWVPSQLDVLAHRSVKVFFTHAGGNAYTESIHFGKPMVSRPLWVDCYDQAVRAESFGVGLTLSKPHIVDVDDVLDKVTRVLDDPSFTERARNLAALQQAAGGRTTAADLVLDLPALSSEVSR</sequence>
<accession>A0A6A0B5E1</accession>
<comment type="caution">
    <text evidence="3">The sequence shown here is derived from an EMBL/GenBank/DDBJ whole genome shotgun (WGS) entry which is preliminary data.</text>
</comment>